<feature type="binding site" evidence="8">
    <location>
        <position position="266"/>
    </location>
    <ligand>
        <name>Mg(2+)</name>
        <dbReference type="ChEBI" id="CHEBI:18420"/>
    </ligand>
</feature>
<comment type="catalytic activity">
    <reaction evidence="8">
        <text>L-seryl-[protein] + ATP = 3-O-(5'-adenylyl)-L-seryl-[protein] + diphosphate</text>
        <dbReference type="Rhea" id="RHEA:58120"/>
        <dbReference type="Rhea" id="RHEA-COMP:9863"/>
        <dbReference type="Rhea" id="RHEA-COMP:15073"/>
        <dbReference type="ChEBI" id="CHEBI:29999"/>
        <dbReference type="ChEBI" id="CHEBI:30616"/>
        <dbReference type="ChEBI" id="CHEBI:33019"/>
        <dbReference type="ChEBI" id="CHEBI:142516"/>
        <dbReference type="EC" id="2.7.7.108"/>
    </reaction>
</comment>
<dbReference type="EC" id="2.7.7.108" evidence="8"/>
<dbReference type="GO" id="GO:0005524">
    <property type="term" value="F:ATP binding"/>
    <property type="evidence" value="ECO:0007669"/>
    <property type="project" value="UniProtKB-UniRule"/>
</dbReference>
<comment type="catalytic activity">
    <reaction evidence="8">
        <text>L-histidyl-[protein] + UTP = N(tele)-(5'-uridylyl)-L-histidyl-[protein] + diphosphate</text>
        <dbReference type="Rhea" id="RHEA:83891"/>
        <dbReference type="Rhea" id="RHEA-COMP:9745"/>
        <dbReference type="Rhea" id="RHEA-COMP:20239"/>
        <dbReference type="ChEBI" id="CHEBI:29979"/>
        <dbReference type="ChEBI" id="CHEBI:33019"/>
        <dbReference type="ChEBI" id="CHEBI:46398"/>
        <dbReference type="ChEBI" id="CHEBI:233474"/>
    </reaction>
</comment>
<keyword evidence="10" id="KW-1185">Reference proteome</keyword>
<dbReference type="NCBIfam" id="NF000658">
    <property type="entry name" value="PRK00029.1"/>
    <property type="match status" value="1"/>
</dbReference>
<feature type="binding site" evidence="8">
    <location>
        <position position="187"/>
    </location>
    <ligand>
        <name>ATP</name>
        <dbReference type="ChEBI" id="CHEBI:30616"/>
    </ligand>
</feature>
<dbReference type="HAMAP" id="MF_00692">
    <property type="entry name" value="SelO"/>
    <property type="match status" value="1"/>
</dbReference>
<comment type="catalytic activity">
    <reaction evidence="8">
        <text>L-tyrosyl-[protein] + UTP = O-(5'-uridylyl)-L-tyrosyl-[protein] + diphosphate</text>
        <dbReference type="Rhea" id="RHEA:83887"/>
        <dbReference type="Rhea" id="RHEA-COMP:10136"/>
        <dbReference type="Rhea" id="RHEA-COMP:20238"/>
        <dbReference type="ChEBI" id="CHEBI:33019"/>
        <dbReference type="ChEBI" id="CHEBI:46398"/>
        <dbReference type="ChEBI" id="CHEBI:46858"/>
        <dbReference type="ChEBI" id="CHEBI:90602"/>
    </reaction>
</comment>
<evidence type="ECO:0000256" key="8">
    <source>
        <dbReference type="HAMAP-Rule" id="MF_00692"/>
    </source>
</evidence>
<protein>
    <recommendedName>
        <fullName evidence="8">Protein nucleotidyltransferase YdiU</fullName>
        <ecNumber evidence="8">2.7.7.-</ecNumber>
    </recommendedName>
    <alternativeName>
        <fullName evidence="8">Protein adenylyltransferase YdiU</fullName>
        <ecNumber evidence="8">2.7.7.108</ecNumber>
    </alternativeName>
    <alternativeName>
        <fullName evidence="8">Protein uridylyltransferase YdiU</fullName>
        <ecNumber evidence="8">2.7.7.-</ecNumber>
    </alternativeName>
</protein>
<dbReference type="Pfam" id="PF02696">
    <property type="entry name" value="SelO"/>
    <property type="match status" value="1"/>
</dbReference>
<feature type="binding site" evidence="8">
    <location>
        <position position="257"/>
    </location>
    <ligand>
        <name>Mg(2+)</name>
        <dbReference type="ChEBI" id="CHEBI:18420"/>
    </ligand>
</feature>
<evidence type="ECO:0000313" key="10">
    <source>
        <dbReference type="Proteomes" id="UP000254519"/>
    </source>
</evidence>
<feature type="binding site" evidence="8">
    <location>
        <position position="94"/>
    </location>
    <ligand>
        <name>ATP</name>
        <dbReference type="ChEBI" id="CHEBI:30616"/>
    </ligand>
</feature>
<feature type="binding site" evidence="8">
    <location>
        <position position="266"/>
    </location>
    <ligand>
        <name>ATP</name>
        <dbReference type="ChEBI" id="CHEBI:30616"/>
    </ligand>
</feature>
<keyword evidence="3 8" id="KW-0548">Nucleotidyltransferase</keyword>
<feature type="binding site" evidence="8">
    <location>
        <position position="180"/>
    </location>
    <ligand>
        <name>ATP</name>
        <dbReference type="ChEBI" id="CHEBI:30616"/>
    </ligand>
</feature>
<dbReference type="OrthoDB" id="9773505at2"/>
<evidence type="ECO:0000256" key="3">
    <source>
        <dbReference type="ARBA" id="ARBA00022695"/>
    </source>
</evidence>
<proteinExistence type="inferred from homology"/>
<comment type="similarity">
    <text evidence="1 8">Belongs to the SELO family.</text>
</comment>
<comment type="catalytic activity">
    <reaction evidence="8">
        <text>L-seryl-[protein] + UTP = O-(5'-uridylyl)-L-seryl-[protein] + diphosphate</text>
        <dbReference type="Rhea" id="RHEA:64604"/>
        <dbReference type="Rhea" id="RHEA-COMP:9863"/>
        <dbReference type="Rhea" id="RHEA-COMP:16635"/>
        <dbReference type="ChEBI" id="CHEBI:29999"/>
        <dbReference type="ChEBI" id="CHEBI:33019"/>
        <dbReference type="ChEBI" id="CHEBI:46398"/>
        <dbReference type="ChEBI" id="CHEBI:156051"/>
    </reaction>
</comment>
<dbReference type="PANTHER" id="PTHR12153:SF15">
    <property type="entry name" value="PROTEIN ADENYLYLTRANSFERASE SELO, MITOCHONDRIAL"/>
    <property type="match status" value="1"/>
</dbReference>
<keyword evidence="7 8" id="KW-0460">Magnesium</keyword>
<feature type="binding site" evidence="8">
    <location>
        <position position="96"/>
    </location>
    <ligand>
        <name>ATP</name>
        <dbReference type="ChEBI" id="CHEBI:30616"/>
    </ligand>
</feature>
<dbReference type="EC" id="2.7.7.-" evidence="8"/>
<name>A0A380C285_SPOPA</name>
<comment type="catalytic activity">
    <reaction evidence="8">
        <text>L-tyrosyl-[protein] + ATP = O-(5'-adenylyl)-L-tyrosyl-[protein] + diphosphate</text>
        <dbReference type="Rhea" id="RHEA:54288"/>
        <dbReference type="Rhea" id="RHEA-COMP:10136"/>
        <dbReference type="Rhea" id="RHEA-COMP:13846"/>
        <dbReference type="ChEBI" id="CHEBI:30616"/>
        <dbReference type="ChEBI" id="CHEBI:33019"/>
        <dbReference type="ChEBI" id="CHEBI:46858"/>
        <dbReference type="ChEBI" id="CHEBI:83624"/>
        <dbReference type="EC" id="2.7.7.108"/>
    </reaction>
</comment>
<keyword evidence="2 8" id="KW-0808">Transferase</keyword>
<feature type="binding site" evidence="8">
    <location>
        <position position="129"/>
    </location>
    <ligand>
        <name>ATP</name>
        <dbReference type="ChEBI" id="CHEBI:30616"/>
    </ligand>
</feature>
<accession>A0A380C285</accession>
<dbReference type="EMBL" id="UGYZ01000002">
    <property type="protein sequence ID" value="SUJ11340.1"/>
    <property type="molecule type" value="Genomic_DNA"/>
</dbReference>
<evidence type="ECO:0000256" key="4">
    <source>
        <dbReference type="ARBA" id="ARBA00022723"/>
    </source>
</evidence>
<dbReference type="PANTHER" id="PTHR12153">
    <property type="entry name" value="SELENOPROTEIN O"/>
    <property type="match status" value="1"/>
</dbReference>
<sequence length="490" mass="55314">MDNQSNHVDAGWRFDHSYARLPEKFFTLMEPNPVQEPKQMLFNDALAHELGLNAEALKGSSGTAIFAGNEMPRGAMPLAQAYAGHQFGNFTMLGDGRAMLIGEQLTPKDERVDIQLKGSGRTPYSRGGDGRAALGPMLREYIISEAMHALRIPTTRSLAVVTTGEGIMRETVLPGAILTRVAKSHLRVGTFEFAINWGTDEDLQKLADYAIERHYPEANDADNCYLALLEKVIERQASLIAKWQLVGFIHGVMNTDNMTISGETIDYGPCAFMDTYHPATVFSSIDRRGRYAYQNQPPIGGWNLARFAESLIPILHDDEAEAIRIAQDAISNYPQLYENHWLSGMRKKLGLLNEETNDESLINQLLDLMEKYEADYTNTFLALTFNQLCDAKIFETDEFKHWHDAWQERITLETQSEEDRYQLMKKHNPAIIPRNYYVEKAIEAAVEQEDFSVVKQLLDALADPYAHTSAQHAFATVPDFEEPYQTFCGT</sequence>
<dbReference type="InterPro" id="IPR003846">
    <property type="entry name" value="SelO"/>
</dbReference>
<keyword evidence="8" id="KW-0464">Manganese</keyword>
<feature type="active site" description="Proton acceptor" evidence="8">
    <location>
        <position position="256"/>
    </location>
</feature>
<gene>
    <name evidence="8" type="primary">ydiU</name>
    <name evidence="8" type="synonym">selO</name>
    <name evidence="9" type="ORF">NCTC4822_02121</name>
</gene>
<evidence type="ECO:0000256" key="1">
    <source>
        <dbReference type="ARBA" id="ARBA00009747"/>
    </source>
</evidence>
<feature type="binding site" evidence="8">
    <location>
        <position position="117"/>
    </location>
    <ligand>
        <name>ATP</name>
        <dbReference type="ChEBI" id="CHEBI:30616"/>
    </ligand>
</feature>
<evidence type="ECO:0000256" key="7">
    <source>
        <dbReference type="ARBA" id="ARBA00022842"/>
    </source>
</evidence>
<evidence type="ECO:0000256" key="2">
    <source>
        <dbReference type="ARBA" id="ARBA00022679"/>
    </source>
</evidence>
<dbReference type="Proteomes" id="UP000254519">
    <property type="component" value="Unassembled WGS sequence"/>
</dbReference>
<feature type="binding site" evidence="8">
    <location>
        <position position="130"/>
    </location>
    <ligand>
        <name>ATP</name>
        <dbReference type="ChEBI" id="CHEBI:30616"/>
    </ligand>
</feature>
<comment type="cofactor">
    <cofactor evidence="8">
        <name>Mg(2+)</name>
        <dbReference type="ChEBI" id="CHEBI:18420"/>
    </cofactor>
    <cofactor evidence="8">
        <name>Mn(2+)</name>
        <dbReference type="ChEBI" id="CHEBI:29035"/>
    </cofactor>
</comment>
<dbReference type="RefSeq" id="WP_115362018.1">
    <property type="nucleotide sequence ID" value="NZ_CP038012.1"/>
</dbReference>
<organism evidence="9 10">
    <name type="scientific">Sporosarcina pasteurii</name>
    <name type="common">Bacillus pasteurii</name>
    <dbReference type="NCBI Taxonomy" id="1474"/>
    <lineage>
        <taxon>Bacteria</taxon>
        <taxon>Bacillati</taxon>
        <taxon>Bacillota</taxon>
        <taxon>Bacilli</taxon>
        <taxon>Bacillales</taxon>
        <taxon>Caryophanaceae</taxon>
        <taxon>Sporosarcina</taxon>
    </lineage>
</organism>
<evidence type="ECO:0000313" key="9">
    <source>
        <dbReference type="EMBL" id="SUJ11340.1"/>
    </source>
</evidence>
<comment type="catalytic activity">
    <reaction evidence="8">
        <text>L-threonyl-[protein] + ATP = 3-O-(5'-adenylyl)-L-threonyl-[protein] + diphosphate</text>
        <dbReference type="Rhea" id="RHEA:54292"/>
        <dbReference type="Rhea" id="RHEA-COMP:11060"/>
        <dbReference type="Rhea" id="RHEA-COMP:13847"/>
        <dbReference type="ChEBI" id="CHEBI:30013"/>
        <dbReference type="ChEBI" id="CHEBI:30616"/>
        <dbReference type="ChEBI" id="CHEBI:33019"/>
        <dbReference type="ChEBI" id="CHEBI:138113"/>
        <dbReference type="EC" id="2.7.7.108"/>
    </reaction>
</comment>
<keyword evidence="5 8" id="KW-0547">Nucleotide-binding</keyword>
<dbReference type="GO" id="GO:0000287">
    <property type="term" value="F:magnesium ion binding"/>
    <property type="evidence" value="ECO:0007669"/>
    <property type="project" value="UniProtKB-UniRule"/>
</dbReference>
<dbReference type="GO" id="GO:0030145">
    <property type="term" value="F:manganese ion binding"/>
    <property type="evidence" value="ECO:0007669"/>
    <property type="project" value="UniProtKB-UniRule"/>
</dbReference>
<dbReference type="AlphaFoldDB" id="A0A380C285"/>
<evidence type="ECO:0000256" key="6">
    <source>
        <dbReference type="ARBA" id="ARBA00022840"/>
    </source>
</evidence>
<feature type="binding site" evidence="8">
    <location>
        <position position="97"/>
    </location>
    <ligand>
        <name>ATP</name>
        <dbReference type="ChEBI" id="CHEBI:30616"/>
    </ligand>
</feature>
<keyword evidence="6 8" id="KW-0067">ATP-binding</keyword>
<evidence type="ECO:0000256" key="5">
    <source>
        <dbReference type="ARBA" id="ARBA00022741"/>
    </source>
</evidence>
<comment type="function">
    <text evidence="8">Nucleotidyltransferase involved in the post-translational modification of proteins. It can catalyze the addition of adenosine monophosphate (AMP) or uridine monophosphate (UMP) to a protein, resulting in modifications known as AMPylation and UMPylation.</text>
</comment>
<reference evidence="9 10" key="1">
    <citation type="submission" date="2018-06" db="EMBL/GenBank/DDBJ databases">
        <authorList>
            <consortium name="Pathogen Informatics"/>
            <person name="Doyle S."/>
        </authorList>
    </citation>
    <scope>NUCLEOTIDE SEQUENCE [LARGE SCALE GENOMIC DNA]</scope>
    <source>
        <strain evidence="10">ATCC 11859 / DSM 33 / NCIB 8841 / NCTC 4822</strain>
    </source>
</reference>
<keyword evidence="4 8" id="KW-0479">Metal-binding</keyword>
<dbReference type="GO" id="GO:0070733">
    <property type="term" value="F:AMPylase activity"/>
    <property type="evidence" value="ECO:0007669"/>
    <property type="project" value="UniProtKB-EC"/>
</dbReference>